<sequence length="230" mass="25323">MISRRKASPKSRHECLVPDGSSSQHDDVVPKVVFAEHSVDLEEDNAYEAAKDEVNPPRPGTWAPPPFHADPVDGCPSKSCPNGLAAIRSFCRIVESVEYHLPKAAEVAESSRAALRSFRVIDWSGQHVSFAAPCLDSGAGRGMTLDVDHLEGLLMPQGNSDIVQLAPRNTMAIITGFASNFHSWIKHFFFVCVNCWGKIFRSGPGDHPLPPRNENIPIRKSFHISKYGRV</sequence>
<dbReference type="EMBL" id="LR031568">
    <property type="protein sequence ID" value="VDC61116.1"/>
    <property type="molecule type" value="Genomic_DNA"/>
</dbReference>
<feature type="compositionally biased region" description="Basic residues" evidence="1">
    <location>
        <begin position="1"/>
        <end position="10"/>
    </location>
</feature>
<protein>
    <submittedName>
        <fullName evidence="2">Uncharacterized protein</fullName>
    </submittedName>
</protein>
<evidence type="ECO:0000256" key="1">
    <source>
        <dbReference type="SAM" id="MobiDB-lite"/>
    </source>
</evidence>
<evidence type="ECO:0000313" key="3">
    <source>
        <dbReference type="EMBL" id="VDC61116.1"/>
    </source>
</evidence>
<feature type="region of interest" description="Disordered" evidence="1">
    <location>
        <begin position="1"/>
        <end position="29"/>
    </location>
</feature>
<reference evidence="3" key="1">
    <citation type="submission" date="2018-11" db="EMBL/GenBank/DDBJ databases">
        <authorList>
            <consortium name="Genoscope - CEA"/>
            <person name="William W."/>
        </authorList>
    </citation>
    <scope>NUCLEOTIDE SEQUENCE</scope>
</reference>
<dbReference type="Gramene" id="A09p42630.2_BraZ1">
    <property type="protein sequence ID" value="A09p42630.2_BraZ1.CDS"/>
    <property type="gene ID" value="A09g42630.2_BraZ1"/>
</dbReference>
<name>A0A3P5Y1Q5_BRACM</name>
<gene>
    <name evidence="3" type="ORF">BRAA09T38727Z</name>
    <name evidence="2" type="ORF">BRAPAZ1V2_A09P42630.2</name>
</gene>
<evidence type="ECO:0000313" key="2">
    <source>
        <dbReference type="EMBL" id="CAG7863796.1"/>
    </source>
</evidence>
<dbReference type="AlphaFoldDB" id="A0A3P5Y1Q5"/>
<organism evidence="3">
    <name type="scientific">Brassica campestris</name>
    <name type="common">Field mustard</name>
    <dbReference type="NCBI Taxonomy" id="3711"/>
    <lineage>
        <taxon>Eukaryota</taxon>
        <taxon>Viridiplantae</taxon>
        <taxon>Streptophyta</taxon>
        <taxon>Embryophyta</taxon>
        <taxon>Tracheophyta</taxon>
        <taxon>Spermatophyta</taxon>
        <taxon>Magnoliopsida</taxon>
        <taxon>eudicotyledons</taxon>
        <taxon>Gunneridae</taxon>
        <taxon>Pentapetalae</taxon>
        <taxon>rosids</taxon>
        <taxon>malvids</taxon>
        <taxon>Brassicales</taxon>
        <taxon>Brassicaceae</taxon>
        <taxon>Brassiceae</taxon>
        <taxon>Brassica</taxon>
    </lineage>
</organism>
<proteinExistence type="predicted"/>
<accession>A0A3P5Y1Q5</accession>
<dbReference type="EMBL" id="LS974625">
    <property type="protein sequence ID" value="CAG7863796.1"/>
    <property type="molecule type" value="Genomic_DNA"/>
</dbReference>
<dbReference type="Proteomes" id="UP000694005">
    <property type="component" value="Chromosome A09"/>
</dbReference>